<evidence type="ECO:0000256" key="3">
    <source>
        <dbReference type="ARBA" id="ARBA00012438"/>
    </source>
</evidence>
<name>A0A1M6XYL7_9FIRM</name>
<dbReference type="Gene3D" id="3.30.565.10">
    <property type="entry name" value="Histidine kinase-like ATPase, C-terminal domain"/>
    <property type="match status" value="1"/>
</dbReference>
<dbReference type="CDD" id="cd00082">
    <property type="entry name" value="HisKA"/>
    <property type="match status" value="1"/>
</dbReference>
<comment type="subcellular location">
    <subcellularLocation>
        <location evidence="2">Cell membrane</location>
        <topology evidence="2">Multi-pass membrane protein</topology>
    </subcellularLocation>
</comment>
<keyword evidence="17" id="KW-1185">Reference proteome</keyword>
<evidence type="ECO:0000256" key="5">
    <source>
        <dbReference type="ARBA" id="ARBA00022553"/>
    </source>
</evidence>
<dbReference type="SUPFAM" id="SSF158472">
    <property type="entry name" value="HAMP domain-like"/>
    <property type="match status" value="1"/>
</dbReference>
<dbReference type="InterPro" id="IPR036890">
    <property type="entry name" value="HATPase_C_sf"/>
</dbReference>
<dbReference type="RefSeq" id="WP_073278770.1">
    <property type="nucleotide sequence ID" value="NZ_FRAC01000023.1"/>
</dbReference>
<dbReference type="InterPro" id="IPR003594">
    <property type="entry name" value="HATPase_dom"/>
</dbReference>
<dbReference type="GO" id="GO:0005524">
    <property type="term" value="F:ATP binding"/>
    <property type="evidence" value="ECO:0007669"/>
    <property type="project" value="UniProtKB-KW"/>
</dbReference>
<dbReference type="SUPFAM" id="SSF47384">
    <property type="entry name" value="Homodimeric domain of signal transducing histidine kinase"/>
    <property type="match status" value="1"/>
</dbReference>
<keyword evidence="11 14" id="KW-1133">Transmembrane helix</keyword>
<dbReference type="PRINTS" id="PR00344">
    <property type="entry name" value="BCTRLSENSOR"/>
</dbReference>
<keyword evidence="10" id="KW-0067">ATP-binding</keyword>
<keyword evidence="8" id="KW-0547">Nucleotide-binding</keyword>
<evidence type="ECO:0000313" key="17">
    <source>
        <dbReference type="Proteomes" id="UP000184386"/>
    </source>
</evidence>
<keyword evidence="5" id="KW-0597">Phosphoprotein</keyword>
<dbReference type="SMART" id="SM00387">
    <property type="entry name" value="HATPase_c"/>
    <property type="match status" value="1"/>
</dbReference>
<evidence type="ECO:0000256" key="6">
    <source>
        <dbReference type="ARBA" id="ARBA00022679"/>
    </source>
</evidence>
<protein>
    <recommendedName>
        <fullName evidence="3">histidine kinase</fullName>
        <ecNumber evidence="3">2.7.13.3</ecNumber>
    </recommendedName>
</protein>
<evidence type="ECO:0000256" key="4">
    <source>
        <dbReference type="ARBA" id="ARBA00022475"/>
    </source>
</evidence>
<dbReference type="SUPFAM" id="SSF55874">
    <property type="entry name" value="ATPase domain of HSP90 chaperone/DNA topoisomerase II/histidine kinase"/>
    <property type="match status" value="1"/>
</dbReference>
<evidence type="ECO:0000256" key="7">
    <source>
        <dbReference type="ARBA" id="ARBA00022692"/>
    </source>
</evidence>
<keyword evidence="4" id="KW-1003">Cell membrane</keyword>
<proteinExistence type="predicted"/>
<dbReference type="InterPro" id="IPR003661">
    <property type="entry name" value="HisK_dim/P_dom"/>
</dbReference>
<evidence type="ECO:0000256" key="8">
    <source>
        <dbReference type="ARBA" id="ARBA00022741"/>
    </source>
</evidence>
<dbReference type="PANTHER" id="PTHR45528">
    <property type="entry name" value="SENSOR HISTIDINE KINASE CPXA"/>
    <property type="match status" value="1"/>
</dbReference>
<dbReference type="EC" id="2.7.13.3" evidence="3"/>
<dbReference type="CDD" id="cd00075">
    <property type="entry name" value="HATPase"/>
    <property type="match status" value="1"/>
</dbReference>
<accession>A0A1M6XYL7</accession>
<dbReference type="PANTHER" id="PTHR45528:SF1">
    <property type="entry name" value="SENSOR HISTIDINE KINASE CPXA"/>
    <property type="match status" value="1"/>
</dbReference>
<dbReference type="CDD" id="cd06225">
    <property type="entry name" value="HAMP"/>
    <property type="match status" value="1"/>
</dbReference>
<feature type="transmembrane region" description="Helical" evidence="14">
    <location>
        <begin position="87"/>
        <end position="111"/>
    </location>
</feature>
<evidence type="ECO:0000256" key="14">
    <source>
        <dbReference type="SAM" id="Phobius"/>
    </source>
</evidence>
<organism evidence="16 17">
    <name type="scientific">Anaerocolumna jejuensis DSM 15929</name>
    <dbReference type="NCBI Taxonomy" id="1121322"/>
    <lineage>
        <taxon>Bacteria</taxon>
        <taxon>Bacillati</taxon>
        <taxon>Bacillota</taxon>
        <taxon>Clostridia</taxon>
        <taxon>Lachnospirales</taxon>
        <taxon>Lachnospiraceae</taxon>
        <taxon>Anaerocolumna</taxon>
    </lineage>
</organism>
<dbReference type="Pfam" id="PF00512">
    <property type="entry name" value="HisKA"/>
    <property type="match status" value="1"/>
</dbReference>
<evidence type="ECO:0000256" key="11">
    <source>
        <dbReference type="ARBA" id="ARBA00022989"/>
    </source>
</evidence>
<keyword evidence="9 16" id="KW-0418">Kinase</keyword>
<evidence type="ECO:0000256" key="13">
    <source>
        <dbReference type="ARBA" id="ARBA00023136"/>
    </source>
</evidence>
<keyword evidence="12" id="KW-0902">Two-component regulatory system</keyword>
<dbReference type="InterPro" id="IPR050398">
    <property type="entry name" value="HssS/ArlS-like"/>
</dbReference>
<dbReference type="InterPro" id="IPR036097">
    <property type="entry name" value="HisK_dim/P_sf"/>
</dbReference>
<evidence type="ECO:0000256" key="10">
    <source>
        <dbReference type="ARBA" id="ARBA00022840"/>
    </source>
</evidence>
<dbReference type="GO" id="GO:0000155">
    <property type="term" value="F:phosphorelay sensor kinase activity"/>
    <property type="evidence" value="ECO:0007669"/>
    <property type="project" value="InterPro"/>
</dbReference>
<reference evidence="16 17" key="1">
    <citation type="submission" date="2016-11" db="EMBL/GenBank/DDBJ databases">
        <authorList>
            <person name="Jaros S."/>
            <person name="Januszkiewicz K."/>
            <person name="Wedrychowicz H."/>
        </authorList>
    </citation>
    <scope>NUCLEOTIDE SEQUENCE [LARGE SCALE GENOMIC DNA]</scope>
    <source>
        <strain evidence="16 17">DSM 15929</strain>
    </source>
</reference>
<evidence type="ECO:0000256" key="1">
    <source>
        <dbReference type="ARBA" id="ARBA00000085"/>
    </source>
</evidence>
<evidence type="ECO:0000256" key="12">
    <source>
        <dbReference type="ARBA" id="ARBA00023012"/>
    </source>
</evidence>
<evidence type="ECO:0000313" key="16">
    <source>
        <dbReference type="EMBL" id="SHL10928.1"/>
    </source>
</evidence>
<keyword evidence="6" id="KW-0808">Transferase</keyword>
<keyword evidence="13 14" id="KW-0472">Membrane</keyword>
<feature type="domain" description="Histidine kinase" evidence="15">
    <location>
        <begin position="178"/>
        <end position="387"/>
    </location>
</feature>
<evidence type="ECO:0000256" key="2">
    <source>
        <dbReference type="ARBA" id="ARBA00004651"/>
    </source>
</evidence>
<evidence type="ECO:0000256" key="9">
    <source>
        <dbReference type="ARBA" id="ARBA00022777"/>
    </source>
</evidence>
<gene>
    <name evidence="16" type="ORF">SAMN02745136_04116</name>
</gene>
<dbReference type="Proteomes" id="UP000184386">
    <property type="component" value="Unassembled WGS sequence"/>
</dbReference>
<evidence type="ECO:0000259" key="15">
    <source>
        <dbReference type="PROSITE" id="PS50109"/>
    </source>
</evidence>
<dbReference type="InterPro" id="IPR004358">
    <property type="entry name" value="Sig_transdc_His_kin-like_C"/>
</dbReference>
<dbReference type="AlphaFoldDB" id="A0A1M6XYL7"/>
<dbReference type="EMBL" id="FRAC01000023">
    <property type="protein sequence ID" value="SHL10928.1"/>
    <property type="molecule type" value="Genomic_DNA"/>
</dbReference>
<comment type="catalytic activity">
    <reaction evidence="1">
        <text>ATP + protein L-histidine = ADP + protein N-phospho-L-histidine.</text>
        <dbReference type="EC" id="2.7.13.3"/>
    </reaction>
</comment>
<dbReference type="InterPro" id="IPR005467">
    <property type="entry name" value="His_kinase_dom"/>
</dbReference>
<dbReference type="STRING" id="1121322.SAMN02745136_04116"/>
<dbReference type="GO" id="GO:0005886">
    <property type="term" value="C:plasma membrane"/>
    <property type="evidence" value="ECO:0007669"/>
    <property type="project" value="UniProtKB-SubCell"/>
</dbReference>
<dbReference type="SMART" id="SM00388">
    <property type="entry name" value="HisKA"/>
    <property type="match status" value="1"/>
</dbReference>
<dbReference type="Pfam" id="PF02518">
    <property type="entry name" value="HATPase_c"/>
    <property type="match status" value="1"/>
</dbReference>
<sequence>MKGRLLAVTACFAGVILVISLLLAYTMKKEYGVDKKAENIVALNEISQLSQMAVSNKDTSSQKLLQEKIAALDRELRLETSPDKNSLYQTILIIGAGAILYLLLIFLYIYFSILRPFDKLKGYAENISSGNFDVSLDYERSNYFGAFTWAFDQMRREITRARVCEQEAIDNNKTVIATLSHDIKTPIASIRAYAEGLEANMDTTAEKRVRYLSVIMKKCDEVTKLTNDLFLHSISDLVKLKVVTEKAELGSYLSAVLDEINAGQGDVFFPMPSFEVYVNIDKNRFLQLTENLINNARKYAKTKIEVTLKKEAHNVSVSFRDYGSGVAGEDIPFLFEKFYRGKNCGKEQGSGLGLYIVRYIAEQMKGEARLINHRDGLEVVVSLPLLS</sequence>
<dbReference type="Gene3D" id="1.10.287.130">
    <property type="match status" value="1"/>
</dbReference>
<dbReference type="PROSITE" id="PS50109">
    <property type="entry name" value="HIS_KIN"/>
    <property type="match status" value="1"/>
</dbReference>
<dbReference type="Gene3D" id="6.10.340.10">
    <property type="match status" value="1"/>
</dbReference>
<keyword evidence="7 14" id="KW-0812">Transmembrane</keyword>